<feature type="domain" description="DHHA2" evidence="7">
    <location>
        <begin position="211"/>
        <end position="368"/>
    </location>
</feature>
<reference evidence="8" key="2">
    <citation type="submission" date="2025-09" db="UniProtKB">
        <authorList>
            <consortium name="Ensembl"/>
        </authorList>
    </citation>
    <scope>IDENTIFICATION</scope>
</reference>
<comment type="similarity">
    <text evidence="2">Belongs to the PPase class C family. Prune subfamily.</text>
</comment>
<name>A0A8C5F506_GADMO</name>
<dbReference type="Gene3D" id="3.90.1640.10">
    <property type="entry name" value="inorganic pyrophosphatase (n-terminal core)"/>
    <property type="match status" value="1"/>
</dbReference>
<dbReference type="PANTHER" id="PTHR12112:SF47">
    <property type="entry name" value="EXOPOLYPHOSPHATASE PRUNE1"/>
    <property type="match status" value="1"/>
</dbReference>
<accession>A0A8C5F506</accession>
<evidence type="ECO:0000256" key="5">
    <source>
        <dbReference type="ARBA" id="ARBA00023211"/>
    </source>
</evidence>
<evidence type="ECO:0000313" key="8">
    <source>
        <dbReference type="Ensembl" id="ENSGMOP00000005219.2"/>
    </source>
</evidence>
<dbReference type="Gene3D" id="3.10.310.20">
    <property type="entry name" value="DHHA2 domain"/>
    <property type="match status" value="1"/>
</dbReference>
<protein>
    <submittedName>
        <fullName evidence="8">Prune exopolyphosphatase</fullName>
    </submittedName>
</protein>
<evidence type="ECO:0000256" key="2">
    <source>
        <dbReference type="ARBA" id="ARBA00010331"/>
    </source>
</evidence>
<dbReference type="Ensembl" id="ENSGMOT00000005376.2">
    <property type="protein sequence ID" value="ENSGMOP00000005219.2"/>
    <property type="gene ID" value="ENSGMOG00000004945.2"/>
</dbReference>
<organism evidence="8 9">
    <name type="scientific">Gadus morhua</name>
    <name type="common">Atlantic cod</name>
    <dbReference type="NCBI Taxonomy" id="8049"/>
    <lineage>
        <taxon>Eukaryota</taxon>
        <taxon>Metazoa</taxon>
        <taxon>Chordata</taxon>
        <taxon>Craniata</taxon>
        <taxon>Vertebrata</taxon>
        <taxon>Euteleostomi</taxon>
        <taxon>Actinopterygii</taxon>
        <taxon>Neopterygii</taxon>
        <taxon>Teleostei</taxon>
        <taxon>Neoteleostei</taxon>
        <taxon>Acanthomorphata</taxon>
        <taxon>Zeiogadaria</taxon>
        <taxon>Gadariae</taxon>
        <taxon>Gadiformes</taxon>
        <taxon>Gadoidei</taxon>
        <taxon>Gadidae</taxon>
        <taxon>Gadus</taxon>
    </lineage>
</organism>
<keyword evidence="9" id="KW-1185">Reference proteome</keyword>
<dbReference type="InterPro" id="IPR038763">
    <property type="entry name" value="DHH_sf"/>
</dbReference>
<evidence type="ECO:0000256" key="4">
    <source>
        <dbReference type="ARBA" id="ARBA00022801"/>
    </source>
</evidence>
<dbReference type="AlphaFoldDB" id="A0A8C5F506"/>
<proteinExistence type="inferred from homology"/>
<dbReference type="InterPro" id="IPR004097">
    <property type="entry name" value="DHHA2"/>
</dbReference>
<dbReference type="Pfam" id="PF01368">
    <property type="entry name" value="DHH"/>
    <property type="match status" value="1"/>
</dbReference>
<evidence type="ECO:0000259" key="7">
    <source>
        <dbReference type="SMART" id="SM01131"/>
    </source>
</evidence>
<feature type="region of interest" description="Disordered" evidence="6">
    <location>
        <begin position="327"/>
        <end position="361"/>
    </location>
</feature>
<dbReference type="FunFam" id="3.90.1640.10:FF:000004">
    <property type="entry name" value="Prune exopolyphosphatase 1"/>
    <property type="match status" value="1"/>
</dbReference>
<evidence type="ECO:0000313" key="9">
    <source>
        <dbReference type="Proteomes" id="UP000694546"/>
    </source>
</evidence>
<dbReference type="Proteomes" id="UP000694546">
    <property type="component" value="Chromosome 6"/>
</dbReference>
<comment type="cofactor">
    <cofactor evidence="1">
        <name>Mn(2+)</name>
        <dbReference type="ChEBI" id="CHEBI:29035"/>
    </cofactor>
</comment>
<evidence type="ECO:0000256" key="3">
    <source>
        <dbReference type="ARBA" id="ARBA00022723"/>
    </source>
</evidence>
<dbReference type="GeneTree" id="ENSGT00450000040262"/>
<dbReference type="PANTHER" id="PTHR12112">
    <property type="entry name" value="BNIP - RELATED"/>
    <property type="match status" value="1"/>
</dbReference>
<sequence length="386" mass="42527">MCPQANSGDGGQGVHVVLGNEACDMDSMVSVMAYAYFLSKTLGSSRPVLPLLNVPRSEFPLRTDNVFLLRQAGVPQELLLFREQLDLLQLQRDGRLTLTLVDLNVLPSSDRDLEGAVVEVIDHRLLEREPSASCLVTVEMVGSCTTLVTERILQKAPEVLDPQLALLLYGTIVMDCVNMAPEAGKVTPKDSQYAAQLEARFPGLPPRGALFQSLQNARFDVSGLSTEQMLLKDMKVLTGGELQLAVSVIYLTLEVFLERDKLEDDMSAFCVKHGYNMLLAMTISFTDKQPFRQLAIFSHSALCREEVGTTDKCFYLFLLGVNKMAAGTRGGEGEEEEEEDTQFPPTPMNSLVEGCPLDNGLPRISAQALEEKFSKMSARQERAQSP</sequence>
<dbReference type="Pfam" id="PF02833">
    <property type="entry name" value="DHHA2"/>
    <property type="match status" value="1"/>
</dbReference>
<evidence type="ECO:0000256" key="6">
    <source>
        <dbReference type="SAM" id="MobiDB-lite"/>
    </source>
</evidence>
<keyword evidence="4" id="KW-0378">Hydrolase</keyword>
<evidence type="ECO:0000256" key="1">
    <source>
        <dbReference type="ARBA" id="ARBA00001936"/>
    </source>
</evidence>
<dbReference type="GO" id="GO:0005737">
    <property type="term" value="C:cytoplasm"/>
    <property type="evidence" value="ECO:0007669"/>
    <property type="project" value="InterPro"/>
</dbReference>
<keyword evidence="5" id="KW-0464">Manganese</keyword>
<dbReference type="InterPro" id="IPR038222">
    <property type="entry name" value="DHHA2_dom_sf"/>
</dbReference>
<keyword evidence="3" id="KW-0479">Metal-binding</keyword>
<dbReference type="SUPFAM" id="SSF64182">
    <property type="entry name" value="DHH phosphoesterases"/>
    <property type="match status" value="1"/>
</dbReference>
<reference evidence="8" key="1">
    <citation type="submission" date="2025-08" db="UniProtKB">
        <authorList>
            <consortium name="Ensembl"/>
        </authorList>
    </citation>
    <scope>IDENTIFICATION</scope>
</reference>
<dbReference type="SMART" id="SM01131">
    <property type="entry name" value="DHHA2"/>
    <property type="match status" value="1"/>
</dbReference>
<dbReference type="InterPro" id="IPR001667">
    <property type="entry name" value="DDH_dom"/>
</dbReference>
<dbReference type="GO" id="GO:0004309">
    <property type="term" value="F:exopolyphosphatase activity"/>
    <property type="evidence" value="ECO:0007669"/>
    <property type="project" value="TreeGrafter"/>
</dbReference>